<name>A0AA96J5T7_9MICO</name>
<keyword evidence="4" id="KW-1185">Reference proteome</keyword>
<dbReference type="EMBL" id="CP134879">
    <property type="protein sequence ID" value="WNM23442.1"/>
    <property type="molecule type" value="Genomic_DNA"/>
</dbReference>
<feature type="signal peptide" evidence="1">
    <location>
        <begin position="1"/>
        <end position="24"/>
    </location>
</feature>
<protein>
    <submittedName>
        <fullName evidence="3">FMN-binding protein</fullName>
    </submittedName>
</protein>
<accession>A0AA96J5T7</accession>
<dbReference type="RefSeq" id="WP_313496350.1">
    <property type="nucleotide sequence ID" value="NZ_CP134879.1"/>
</dbReference>
<dbReference type="Pfam" id="PF04205">
    <property type="entry name" value="FMN_bind"/>
    <property type="match status" value="1"/>
</dbReference>
<reference evidence="3 4" key="1">
    <citation type="submission" date="2023-09" db="EMBL/GenBank/DDBJ databases">
        <title>Demequina sp. a novel bacteria isolated from Capsicum annuum.</title>
        <authorList>
            <person name="Humaira Z."/>
            <person name="Lee J."/>
            <person name="Cho D."/>
        </authorList>
    </citation>
    <scope>NUCLEOTIDE SEQUENCE [LARGE SCALE GENOMIC DNA]</scope>
    <source>
        <strain evidence="3 4">OYTSA14</strain>
    </source>
</reference>
<evidence type="ECO:0000313" key="3">
    <source>
        <dbReference type="EMBL" id="WNM23442.1"/>
    </source>
</evidence>
<organism evidence="3 4">
    <name type="scientific">Demequina capsici</name>
    <dbReference type="NCBI Taxonomy" id="3075620"/>
    <lineage>
        <taxon>Bacteria</taxon>
        <taxon>Bacillati</taxon>
        <taxon>Actinomycetota</taxon>
        <taxon>Actinomycetes</taxon>
        <taxon>Micrococcales</taxon>
        <taxon>Demequinaceae</taxon>
        <taxon>Demequina</taxon>
    </lineage>
</organism>
<dbReference type="AlphaFoldDB" id="A0AA96J5T7"/>
<dbReference type="Proteomes" id="UP001304125">
    <property type="component" value="Chromosome"/>
</dbReference>
<evidence type="ECO:0000259" key="2">
    <source>
        <dbReference type="SMART" id="SM00900"/>
    </source>
</evidence>
<sequence>MRRGRRAIVVVGSAAIVAAGYVSAPKGAPAVDLGGAGQPGSGTASGAASGGAAGGVSGTFEGPVVTNARGDYQARITVTDGLVVAVDAVTAGTTAPESERINAQAIPELARRVLEAQDWDVDAYSGASFTSPAFLESVHGAFDDAGL</sequence>
<dbReference type="GO" id="GO:0016020">
    <property type="term" value="C:membrane"/>
    <property type="evidence" value="ECO:0007669"/>
    <property type="project" value="InterPro"/>
</dbReference>
<dbReference type="SMART" id="SM00900">
    <property type="entry name" value="FMN_bind"/>
    <property type="match status" value="1"/>
</dbReference>
<keyword evidence="1" id="KW-0732">Signal</keyword>
<evidence type="ECO:0000313" key="4">
    <source>
        <dbReference type="Proteomes" id="UP001304125"/>
    </source>
</evidence>
<dbReference type="InterPro" id="IPR007329">
    <property type="entry name" value="FMN-bd"/>
</dbReference>
<proteinExistence type="predicted"/>
<dbReference type="GO" id="GO:0010181">
    <property type="term" value="F:FMN binding"/>
    <property type="evidence" value="ECO:0007669"/>
    <property type="project" value="InterPro"/>
</dbReference>
<feature type="domain" description="FMN-binding" evidence="2">
    <location>
        <begin position="68"/>
        <end position="145"/>
    </location>
</feature>
<gene>
    <name evidence="3" type="ORF">RN606_08685</name>
</gene>
<feature type="chain" id="PRO_5041679053" evidence="1">
    <location>
        <begin position="25"/>
        <end position="147"/>
    </location>
</feature>
<evidence type="ECO:0000256" key="1">
    <source>
        <dbReference type="SAM" id="SignalP"/>
    </source>
</evidence>
<dbReference type="Gene3D" id="3.90.1010.20">
    <property type="match status" value="1"/>
</dbReference>